<organism evidence="1">
    <name type="scientific">Physcomitrium patens</name>
    <name type="common">Spreading-leaved earth moss</name>
    <name type="synonym">Physcomitrella patens</name>
    <dbReference type="NCBI Taxonomy" id="3218"/>
    <lineage>
        <taxon>Eukaryota</taxon>
        <taxon>Viridiplantae</taxon>
        <taxon>Streptophyta</taxon>
        <taxon>Embryophyta</taxon>
        <taxon>Bryophyta</taxon>
        <taxon>Bryophytina</taxon>
        <taxon>Bryopsida</taxon>
        <taxon>Funariidae</taxon>
        <taxon>Funariales</taxon>
        <taxon>Funariaceae</taxon>
        <taxon>Physcomitrium</taxon>
    </lineage>
</organism>
<evidence type="ECO:0000313" key="2">
    <source>
        <dbReference type="EnsemblPlants" id="PAC:32938949.CDS.1"/>
    </source>
</evidence>
<evidence type="ECO:0000313" key="1">
    <source>
        <dbReference type="EMBL" id="PNR34513.1"/>
    </source>
</evidence>
<sequence>MHAVSTKTLTIEFRRSRNFSAESSQNWLQNFPRRCKHHPRFTRIQTHRSTLLKNSASFWIFVEAQFRIGVRSLCLKPSEKNQNHRSRF</sequence>
<dbReference type="InParanoid" id="A0A2K1IZ11"/>
<reference evidence="1 3" key="2">
    <citation type="journal article" date="2018" name="Plant J.">
        <title>The Physcomitrella patens chromosome-scale assembly reveals moss genome structure and evolution.</title>
        <authorList>
            <person name="Lang D."/>
            <person name="Ullrich K.K."/>
            <person name="Murat F."/>
            <person name="Fuchs J."/>
            <person name="Jenkins J."/>
            <person name="Haas F.B."/>
            <person name="Piednoel M."/>
            <person name="Gundlach H."/>
            <person name="Van Bel M."/>
            <person name="Meyberg R."/>
            <person name="Vives C."/>
            <person name="Morata J."/>
            <person name="Symeonidi A."/>
            <person name="Hiss M."/>
            <person name="Muchero W."/>
            <person name="Kamisugi Y."/>
            <person name="Saleh O."/>
            <person name="Blanc G."/>
            <person name="Decker E.L."/>
            <person name="van Gessel N."/>
            <person name="Grimwood J."/>
            <person name="Hayes R.D."/>
            <person name="Graham S.W."/>
            <person name="Gunter L.E."/>
            <person name="McDaniel S.F."/>
            <person name="Hoernstein S.N.W."/>
            <person name="Larsson A."/>
            <person name="Li F.W."/>
            <person name="Perroud P.F."/>
            <person name="Phillips J."/>
            <person name="Ranjan P."/>
            <person name="Rokshar D.S."/>
            <person name="Rothfels C.J."/>
            <person name="Schneider L."/>
            <person name="Shu S."/>
            <person name="Stevenson D.W."/>
            <person name="Thummler F."/>
            <person name="Tillich M."/>
            <person name="Villarreal Aguilar J.C."/>
            <person name="Widiez T."/>
            <person name="Wong G.K."/>
            <person name="Wymore A."/>
            <person name="Zhang Y."/>
            <person name="Zimmer A.D."/>
            <person name="Quatrano R.S."/>
            <person name="Mayer K.F.X."/>
            <person name="Goodstein D."/>
            <person name="Casacuberta J.M."/>
            <person name="Vandepoele K."/>
            <person name="Reski R."/>
            <person name="Cuming A.C."/>
            <person name="Tuskan G.A."/>
            <person name="Maumus F."/>
            <person name="Salse J."/>
            <person name="Schmutz J."/>
            <person name="Rensing S.A."/>
        </authorList>
    </citation>
    <scope>NUCLEOTIDE SEQUENCE [LARGE SCALE GENOMIC DNA]</scope>
    <source>
        <strain evidence="2 3">cv. Gransden 2004</strain>
    </source>
</reference>
<dbReference type="AlphaFoldDB" id="A0A2K1IZ11"/>
<reference evidence="2" key="3">
    <citation type="submission" date="2020-12" db="UniProtKB">
        <authorList>
            <consortium name="EnsemblPlants"/>
        </authorList>
    </citation>
    <scope>IDENTIFICATION</scope>
</reference>
<protein>
    <submittedName>
        <fullName evidence="1 2">Uncharacterized protein</fullName>
    </submittedName>
</protein>
<dbReference type="EnsemblPlants" id="Pp3c19_19370V3.1">
    <property type="protein sequence ID" value="PAC:32938949.CDS.1"/>
    <property type="gene ID" value="Pp3c19_19370"/>
</dbReference>
<dbReference type="Proteomes" id="UP000006727">
    <property type="component" value="Chromosome 19"/>
</dbReference>
<keyword evidence="3" id="KW-1185">Reference proteome</keyword>
<gene>
    <name evidence="1" type="ORF">PHYPA_024330</name>
</gene>
<proteinExistence type="predicted"/>
<evidence type="ECO:0000313" key="3">
    <source>
        <dbReference type="Proteomes" id="UP000006727"/>
    </source>
</evidence>
<dbReference type="Gramene" id="Pp3c19_19370V3.1">
    <property type="protein sequence ID" value="PAC:32938949.CDS.1"/>
    <property type="gene ID" value="Pp3c19_19370"/>
</dbReference>
<dbReference type="EMBL" id="ABEU02000019">
    <property type="protein sequence ID" value="PNR34513.1"/>
    <property type="molecule type" value="Genomic_DNA"/>
</dbReference>
<accession>A0A2K1IZ11</accession>
<name>A0A2K1IZ11_PHYPA</name>
<reference evidence="1 3" key="1">
    <citation type="journal article" date="2008" name="Science">
        <title>The Physcomitrella genome reveals evolutionary insights into the conquest of land by plants.</title>
        <authorList>
            <person name="Rensing S."/>
            <person name="Lang D."/>
            <person name="Zimmer A."/>
            <person name="Terry A."/>
            <person name="Salamov A."/>
            <person name="Shapiro H."/>
            <person name="Nishiyama T."/>
            <person name="Perroud P.-F."/>
            <person name="Lindquist E."/>
            <person name="Kamisugi Y."/>
            <person name="Tanahashi T."/>
            <person name="Sakakibara K."/>
            <person name="Fujita T."/>
            <person name="Oishi K."/>
            <person name="Shin-I T."/>
            <person name="Kuroki Y."/>
            <person name="Toyoda A."/>
            <person name="Suzuki Y."/>
            <person name="Hashimoto A."/>
            <person name="Yamaguchi K."/>
            <person name="Sugano A."/>
            <person name="Kohara Y."/>
            <person name="Fujiyama A."/>
            <person name="Anterola A."/>
            <person name="Aoki S."/>
            <person name="Ashton N."/>
            <person name="Barbazuk W.B."/>
            <person name="Barker E."/>
            <person name="Bennetzen J."/>
            <person name="Bezanilla M."/>
            <person name="Blankenship R."/>
            <person name="Cho S.H."/>
            <person name="Dutcher S."/>
            <person name="Estelle M."/>
            <person name="Fawcett J.A."/>
            <person name="Gundlach H."/>
            <person name="Hanada K."/>
            <person name="Heyl A."/>
            <person name="Hicks K.A."/>
            <person name="Hugh J."/>
            <person name="Lohr M."/>
            <person name="Mayer K."/>
            <person name="Melkozernov A."/>
            <person name="Murata T."/>
            <person name="Nelson D."/>
            <person name="Pils B."/>
            <person name="Prigge M."/>
            <person name="Reiss B."/>
            <person name="Renner T."/>
            <person name="Rombauts S."/>
            <person name="Rushton P."/>
            <person name="Sanderfoot A."/>
            <person name="Schween G."/>
            <person name="Shiu S.-H."/>
            <person name="Stueber K."/>
            <person name="Theodoulou F.L."/>
            <person name="Tu H."/>
            <person name="Van de Peer Y."/>
            <person name="Verrier P.J."/>
            <person name="Waters E."/>
            <person name="Wood A."/>
            <person name="Yang L."/>
            <person name="Cove D."/>
            <person name="Cuming A."/>
            <person name="Hasebe M."/>
            <person name="Lucas S."/>
            <person name="Mishler D.B."/>
            <person name="Reski R."/>
            <person name="Grigoriev I."/>
            <person name="Quatrano R.S."/>
            <person name="Boore J.L."/>
        </authorList>
    </citation>
    <scope>NUCLEOTIDE SEQUENCE [LARGE SCALE GENOMIC DNA]</scope>
    <source>
        <strain evidence="2 3">cv. Gransden 2004</strain>
    </source>
</reference>